<evidence type="ECO:0000259" key="2">
    <source>
        <dbReference type="PROSITE" id="PS51038"/>
    </source>
</evidence>
<reference evidence="5" key="1">
    <citation type="submission" date="2010-07" db="EMBL/GenBank/DDBJ databases">
        <title>The genome sequence of Gaeumannomyces graminis var. tritici strain R3-111a-1.</title>
        <authorList>
            <consortium name="The Broad Institute Genome Sequencing Platform"/>
            <person name="Ma L.-J."/>
            <person name="Dead R."/>
            <person name="Young S."/>
            <person name="Zeng Q."/>
            <person name="Koehrsen M."/>
            <person name="Alvarado L."/>
            <person name="Berlin A."/>
            <person name="Chapman S.B."/>
            <person name="Chen Z."/>
            <person name="Freedman E."/>
            <person name="Gellesch M."/>
            <person name="Goldberg J."/>
            <person name="Griggs A."/>
            <person name="Gujja S."/>
            <person name="Heilman E.R."/>
            <person name="Heiman D."/>
            <person name="Hepburn T."/>
            <person name="Howarth C."/>
            <person name="Jen D."/>
            <person name="Larson L."/>
            <person name="Mehta T."/>
            <person name="Neiman D."/>
            <person name="Pearson M."/>
            <person name="Roberts A."/>
            <person name="Saif S."/>
            <person name="Shea T."/>
            <person name="Shenoy N."/>
            <person name="Sisk P."/>
            <person name="Stolte C."/>
            <person name="Sykes S."/>
            <person name="Walk T."/>
            <person name="White J."/>
            <person name="Yandava C."/>
            <person name="Haas B."/>
            <person name="Nusbaum C."/>
            <person name="Birren B."/>
        </authorList>
    </citation>
    <scope>NUCLEOTIDE SEQUENCE [LARGE SCALE GENOMIC DNA]</scope>
    <source>
        <strain evidence="5">R3-111a-1</strain>
    </source>
</reference>
<dbReference type="AlphaFoldDB" id="J3PIN0"/>
<dbReference type="OrthoDB" id="10259622at2759"/>
<protein>
    <recommendedName>
        <fullName evidence="2">BAH domain-containing protein</fullName>
    </recommendedName>
</protein>
<dbReference type="HOGENOM" id="CLU_397961_0_0_1"/>
<dbReference type="GO" id="GO:0003682">
    <property type="term" value="F:chromatin binding"/>
    <property type="evidence" value="ECO:0007669"/>
    <property type="project" value="InterPro"/>
</dbReference>
<dbReference type="RefSeq" id="XP_009229529.1">
    <property type="nucleotide sequence ID" value="XM_009231265.1"/>
</dbReference>
<dbReference type="EMBL" id="GL385406">
    <property type="protein sequence ID" value="EJT69091.1"/>
    <property type="molecule type" value="Genomic_DNA"/>
</dbReference>
<feature type="compositionally biased region" description="Basic and acidic residues" evidence="1">
    <location>
        <begin position="550"/>
        <end position="560"/>
    </location>
</feature>
<reference evidence="4" key="4">
    <citation type="journal article" date="2015" name="G3 (Bethesda)">
        <title>Genome sequences of three phytopathogenic species of the Magnaporthaceae family of fungi.</title>
        <authorList>
            <person name="Okagaki L.H."/>
            <person name="Nunes C.C."/>
            <person name="Sailsbery J."/>
            <person name="Clay B."/>
            <person name="Brown D."/>
            <person name="John T."/>
            <person name="Oh Y."/>
            <person name="Young N."/>
            <person name="Fitzgerald M."/>
            <person name="Haas B.J."/>
            <person name="Zeng Q."/>
            <person name="Young S."/>
            <person name="Adiconis X."/>
            <person name="Fan L."/>
            <person name="Levin J.Z."/>
            <person name="Mitchell T.K."/>
            <person name="Okubara P.A."/>
            <person name="Farman M.L."/>
            <person name="Kohn L.M."/>
            <person name="Birren B."/>
            <person name="Ma L.-J."/>
            <person name="Dean R.A."/>
        </authorList>
    </citation>
    <scope>NUCLEOTIDE SEQUENCE</scope>
    <source>
        <strain evidence="4">R3-111a-1</strain>
    </source>
</reference>
<feature type="compositionally biased region" description="Polar residues" evidence="1">
    <location>
        <begin position="618"/>
        <end position="631"/>
    </location>
</feature>
<evidence type="ECO:0000313" key="3">
    <source>
        <dbReference type="EMBL" id="EJT69091.1"/>
    </source>
</evidence>
<dbReference type="STRING" id="644352.J3PIN0"/>
<evidence type="ECO:0000313" key="5">
    <source>
        <dbReference type="Proteomes" id="UP000006039"/>
    </source>
</evidence>
<dbReference type="Gene3D" id="2.30.30.490">
    <property type="match status" value="1"/>
</dbReference>
<feature type="domain" description="BAH" evidence="2">
    <location>
        <begin position="352"/>
        <end position="491"/>
    </location>
</feature>
<sequence length="692" mass="77220">MSGAQSKLGSSRAGLDRACVPCRALQGVAIIVRGSGVIGVGGQPPCGIHNSNVHACTFFWIRNAAAPPQKSWAGWHKSPHYPRVYVAQFCPHLIYPCLLSVAERATRLSCDCSSHATNLPTPDNLFSNLPLQQASSKPSGAHPPPRRRRINRPRRPRTPSIRAHTTKPNPYPAAQARRPRPPASGVPTRAVWGHHPPHSYQHTPSFFTRQLARPRRLYPPPEQPPRFRAPRRARRSSRGSTLQPRAAPRTSPPLFPAMTSSSKKRSRSEADKSRAECPFSIKLVDPKEEQKSKRRRKPAEDDETKKTLTQPSPFAPTGKFKTYDTMDGHYQVEPAKKWADMTPYNSFVLNGAKYFSGNFIYVANDSSLDRQKAPRNKEGGLKKSDEDWVARILEIRASDEHHVYARVYWMYWPDELPPHTLDGKKMPQGRQPYHGQMELVASNHMDMISVVSVTSQAHVNQMIEDNDDDIQSSLYWRQAFDVRTAELSSVELVCRCGQPANPDKTLIGCSNTKGGCGKWLHSDCLIHDALIRVYERLGETKPHITQPTLKDGKGGDEAKRPLSPKESGGAVSAQQSIDVKSNGVDVKDIKPNSESARLAESPTAPPTSTEPEAKSIKKSTSTEPSWDTASRTGRKGKFKKKREPYEWLFHAKTVMTLTPPLMEITDLRKGIEGGDKTWMEPMPCPICHVQIV</sequence>
<feature type="compositionally biased region" description="Basic residues" evidence="1">
    <location>
        <begin position="228"/>
        <end position="237"/>
    </location>
</feature>
<feature type="region of interest" description="Disordered" evidence="1">
    <location>
        <begin position="215"/>
        <end position="320"/>
    </location>
</feature>
<feature type="compositionally biased region" description="Low complexity" evidence="1">
    <location>
        <begin position="599"/>
        <end position="610"/>
    </location>
</feature>
<feature type="region of interest" description="Disordered" evidence="1">
    <location>
        <begin position="123"/>
        <end position="203"/>
    </location>
</feature>
<feature type="region of interest" description="Disordered" evidence="1">
    <location>
        <begin position="542"/>
        <end position="640"/>
    </location>
</feature>
<dbReference type="CDD" id="cd04370">
    <property type="entry name" value="BAH"/>
    <property type="match status" value="1"/>
</dbReference>
<accession>J3PIN0</accession>
<dbReference type="PANTHER" id="PTHR46364">
    <property type="entry name" value="OS08G0421900 PROTEIN"/>
    <property type="match status" value="1"/>
</dbReference>
<dbReference type="InterPro" id="IPR043151">
    <property type="entry name" value="BAH_sf"/>
</dbReference>
<reference evidence="4" key="5">
    <citation type="submission" date="2018-04" db="UniProtKB">
        <authorList>
            <consortium name="EnsemblFungi"/>
        </authorList>
    </citation>
    <scope>IDENTIFICATION</scope>
    <source>
        <strain evidence="4">R3-111a-1</strain>
    </source>
</reference>
<evidence type="ECO:0000313" key="4">
    <source>
        <dbReference type="EnsemblFungi" id="EJT69091"/>
    </source>
</evidence>
<gene>
    <name evidence="4" type="primary">20353817</name>
    <name evidence="3" type="ORF">GGTG_13359</name>
</gene>
<dbReference type="InterPro" id="IPR011011">
    <property type="entry name" value="Znf_FYVE_PHD"/>
</dbReference>
<feature type="compositionally biased region" description="Polar residues" evidence="1">
    <location>
        <begin position="123"/>
        <end position="138"/>
    </location>
</feature>
<dbReference type="VEuPathDB" id="FungiDB:GGTG_13359"/>
<dbReference type="PROSITE" id="PS51038">
    <property type="entry name" value="BAH"/>
    <property type="match status" value="1"/>
</dbReference>
<evidence type="ECO:0000256" key="1">
    <source>
        <dbReference type="SAM" id="MobiDB-lite"/>
    </source>
</evidence>
<proteinExistence type="predicted"/>
<dbReference type="eggNOG" id="ENOG502S1KY">
    <property type="taxonomic scope" value="Eukaryota"/>
</dbReference>
<dbReference type="GeneID" id="20353817"/>
<dbReference type="EnsemblFungi" id="EJT69091">
    <property type="protein sequence ID" value="EJT69091"/>
    <property type="gene ID" value="GGTG_13359"/>
</dbReference>
<organism evidence="3">
    <name type="scientific">Gaeumannomyces tritici (strain R3-111a-1)</name>
    <name type="common">Wheat and barley take-all root rot fungus</name>
    <name type="synonym">Gaeumannomyces graminis var. tritici</name>
    <dbReference type="NCBI Taxonomy" id="644352"/>
    <lineage>
        <taxon>Eukaryota</taxon>
        <taxon>Fungi</taxon>
        <taxon>Dikarya</taxon>
        <taxon>Ascomycota</taxon>
        <taxon>Pezizomycotina</taxon>
        <taxon>Sordariomycetes</taxon>
        <taxon>Sordariomycetidae</taxon>
        <taxon>Magnaporthales</taxon>
        <taxon>Magnaporthaceae</taxon>
        <taxon>Gaeumannomyces</taxon>
    </lineage>
</organism>
<dbReference type="Proteomes" id="UP000006039">
    <property type="component" value="Unassembled WGS sequence"/>
</dbReference>
<keyword evidence="5" id="KW-1185">Reference proteome</keyword>
<name>J3PIN0_GAET3</name>
<dbReference type="SUPFAM" id="SSF57903">
    <property type="entry name" value="FYVE/PHD zinc finger"/>
    <property type="match status" value="1"/>
</dbReference>
<reference evidence="3" key="2">
    <citation type="submission" date="2010-07" db="EMBL/GenBank/DDBJ databases">
        <authorList>
            <consortium name="The Broad Institute Genome Sequencing Platform"/>
            <consortium name="Broad Institute Genome Sequencing Center for Infectious Disease"/>
            <person name="Ma L.-J."/>
            <person name="Dead R."/>
            <person name="Young S."/>
            <person name="Zeng Q."/>
            <person name="Koehrsen M."/>
            <person name="Alvarado L."/>
            <person name="Berlin A."/>
            <person name="Chapman S.B."/>
            <person name="Chen Z."/>
            <person name="Freedman E."/>
            <person name="Gellesch M."/>
            <person name="Goldberg J."/>
            <person name="Griggs A."/>
            <person name="Gujja S."/>
            <person name="Heilman E.R."/>
            <person name="Heiman D."/>
            <person name="Hepburn T."/>
            <person name="Howarth C."/>
            <person name="Jen D."/>
            <person name="Larson L."/>
            <person name="Mehta T."/>
            <person name="Neiman D."/>
            <person name="Pearson M."/>
            <person name="Roberts A."/>
            <person name="Saif S."/>
            <person name="Shea T."/>
            <person name="Shenoy N."/>
            <person name="Sisk P."/>
            <person name="Stolte C."/>
            <person name="Sykes S."/>
            <person name="Walk T."/>
            <person name="White J."/>
            <person name="Yandava C."/>
            <person name="Haas B."/>
            <person name="Nusbaum C."/>
            <person name="Birren B."/>
        </authorList>
    </citation>
    <scope>NUCLEOTIDE SEQUENCE</scope>
    <source>
        <strain evidence="3">R3-111a-1</strain>
    </source>
</reference>
<dbReference type="InterPro" id="IPR001025">
    <property type="entry name" value="BAH_dom"/>
</dbReference>
<reference evidence="3" key="3">
    <citation type="submission" date="2010-09" db="EMBL/GenBank/DDBJ databases">
        <title>Annotation of Gaeumannomyces graminis var. tritici R3-111a-1.</title>
        <authorList>
            <consortium name="The Broad Institute Genome Sequencing Platform"/>
            <person name="Ma L.-J."/>
            <person name="Dead R."/>
            <person name="Young S.K."/>
            <person name="Zeng Q."/>
            <person name="Gargeya S."/>
            <person name="Fitzgerald M."/>
            <person name="Haas B."/>
            <person name="Abouelleil A."/>
            <person name="Alvarado L."/>
            <person name="Arachchi H.M."/>
            <person name="Berlin A."/>
            <person name="Brown A."/>
            <person name="Chapman S.B."/>
            <person name="Chen Z."/>
            <person name="Dunbar C."/>
            <person name="Freedman E."/>
            <person name="Gearin G."/>
            <person name="Gellesch M."/>
            <person name="Goldberg J."/>
            <person name="Griggs A."/>
            <person name="Gujja S."/>
            <person name="Heiman D."/>
            <person name="Howarth C."/>
            <person name="Larson L."/>
            <person name="Lui A."/>
            <person name="MacDonald P.J.P."/>
            <person name="Mehta T."/>
            <person name="Montmayeur A."/>
            <person name="Murphy C."/>
            <person name="Neiman D."/>
            <person name="Pearson M."/>
            <person name="Priest M."/>
            <person name="Roberts A."/>
            <person name="Saif S."/>
            <person name="Shea T."/>
            <person name="Shenoy N."/>
            <person name="Sisk P."/>
            <person name="Stolte C."/>
            <person name="Sykes S."/>
            <person name="Yandava C."/>
            <person name="Wortman J."/>
            <person name="Nusbaum C."/>
            <person name="Birren B."/>
        </authorList>
    </citation>
    <scope>NUCLEOTIDE SEQUENCE</scope>
    <source>
        <strain evidence="3">R3-111a-1</strain>
    </source>
</reference>
<feature type="compositionally biased region" description="Basic residues" evidence="1">
    <location>
        <begin position="144"/>
        <end position="157"/>
    </location>
</feature>